<organism evidence="2 3">
    <name type="scientific">Skeletonema marinoi</name>
    <dbReference type="NCBI Taxonomy" id="267567"/>
    <lineage>
        <taxon>Eukaryota</taxon>
        <taxon>Sar</taxon>
        <taxon>Stramenopiles</taxon>
        <taxon>Ochrophyta</taxon>
        <taxon>Bacillariophyta</taxon>
        <taxon>Coscinodiscophyceae</taxon>
        <taxon>Thalassiosirophycidae</taxon>
        <taxon>Thalassiosirales</taxon>
        <taxon>Skeletonemataceae</taxon>
        <taxon>Skeletonema</taxon>
        <taxon>Skeletonema marinoi-dohrnii complex</taxon>
    </lineage>
</organism>
<dbReference type="AlphaFoldDB" id="A0AAD8Y914"/>
<accession>A0AAD8Y914</accession>
<comment type="caution">
    <text evidence="2">The sequence shown here is derived from an EMBL/GenBank/DDBJ whole genome shotgun (WGS) entry which is preliminary data.</text>
</comment>
<gene>
    <name evidence="2" type="ORF">QTG54_007325</name>
</gene>
<keyword evidence="3" id="KW-1185">Reference proteome</keyword>
<proteinExistence type="predicted"/>
<evidence type="ECO:0000313" key="2">
    <source>
        <dbReference type="EMBL" id="KAK1741752.1"/>
    </source>
</evidence>
<reference evidence="2" key="1">
    <citation type="submission" date="2023-06" db="EMBL/GenBank/DDBJ databases">
        <title>Survivors Of The Sea: Transcriptome response of Skeletonema marinoi to long-term dormancy.</title>
        <authorList>
            <person name="Pinder M.I.M."/>
            <person name="Kourtchenko O."/>
            <person name="Robertson E.K."/>
            <person name="Larsson T."/>
            <person name="Maumus F."/>
            <person name="Osuna-Cruz C.M."/>
            <person name="Vancaester E."/>
            <person name="Stenow R."/>
            <person name="Vandepoele K."/>
            <person name="Ploug H."/>
            <person name="Bruchert V."/>
            <person name="Godhe A."/>
            <person name="Topel M."/>
        </authorList>
    </citation>
    <scope>NUCLEOTIDE SEQUENCE</scope>
    <source>
        <strain evidence="2">R05AC</strain>
    </source>
</reference>
<dbReference type="Proteomes" id="UP001224775">
    <property type="component" value="Unassembled WGS sequence"/>
</dbReference>
<evidence type="ECO:0000313" key="3">
    <source>
        <dbReference type="Proteomes" id="UP001224775"/>
    </source>
</evidence>
<dbReference type="EMBL" id="JATAAI010000012">
    <property type="protein sequence ID" value="KAK1741752.1"/>
    <property type="molecule type" value="Genomic_DNA"/>
</dbReference>
<sequence>MFNPTTDHGAIDSMNDGAVNHYLSTVKISALSPESFLDLIFRLTNKYGGQALNTVLYSSSNTKSPEWIERLNSISQNGLSMYVLRHLTHREIAIHQLKEDAEAKKLSLQNYLGLGACRETGENVRHTLRNAIVVKMVTDYVPTPVGGGSNTQPPFVFAAGGTSGPPRFSVGVGNPPGAQTDQAPSTPKRMACASTHTPPRTTGTSFRSPRGTPRTNPKLRHRSLSPHRQTNPSAADHRGRLSRQTHNGYLENDHPNYDYVDDDDDDTLEECAAMMNAVTLQDGNSISQNYPVTSFYDKLVTCEGFKRCANNVLTANPNFGNIVTLQREVSDNNNHLVNQKAFGAIEKELDLRKKLLGSANDSLVQSKTLLEAVDSNAQQEHNDITSRFKQQIAAIQCEQQRALQESESKYQKQKLDLKQEVIDGENEVGKAKQAMTDDLTIVLAKQRLIKKASKFLEVVLEDSSDTNVDANDEYMANKSNEMEAICVEMKALEDGDIDALKQMVWNDRQIMIRCTLNLKSLDFLSLYRNARTCYLDIYGICPS</sequence>
<feature type="compositionally biased region" description="Polar residues" evidence="1">
    <location>
        <begin position="194"/>
        <end position="207"/>
    </location>
</feature>
<name>A0AAD8Y914_9STRA</name>
<feature type="region of interest" description="Disordered" evidence="1">
    <location>
        <begin position="166"/>
        <end position="240"/>
    </location>
</feature>
<protein>
    <submittedName>
        <fullName evidence="2">Uncharacterized protein</fullName>
    </submittedName>
</protein>
<evidence type="ECO:0000256" key="1">
    <source>
        <dbReference type="SAM" id="MobiDB-lite"/>
    </source>
</evidence>